<comment type="domain">
    <text evidence="8">The N-terminal domain determines nucleotide recognition and specific binding, while the C-terminal domain determines the specific binding to the target protein.</text>
</comment>
<feature type="binding site" evidence="8">
    <location>
        <position position="25"/>
    </location>
    <ligand>
        <name>GTP</name>
        <dbReference type="ChEBI" id="CHEBI:37565"/>
    </ligand>
</feature>
<comment type="function">
    <text evidence="8">Transfers a GMP moiety from GTP to Mo-molybdopterin (Mo-MPT) cofactor (Moco or molybdenum cofactor) to form Mo-molybdopterin guanine dinucleotide (Mo-MGD) cofactor.</text>
</comment>
<dbReference type="RefSeq" id="WP_008854667.1">
    <property type="nucleotide sequence ID" value="NZ_AGFR01000009.1"/>
</dbReference>
<dbReference type="HAMAP" id="MF_00316">
    <property type="entry name" value="MobA"/>
    <property type="match status" value="1"/>
</dbReference>
<dbReference type="PANTHER" id="PTHR19136:SF81">
    <property type="entry name" value="MOLYBDENUM COFACTOR GUANYLYLTRANSFERASE"/>
    <property type="match status" value="1"/>
</dbReference>
<dbReference type="CDD" id="cd02503">
    <property type="entry name" value="MobA"/>
    <property type="match status" value="1"/>
</dbReference>
<comment type="subunit">
    <text evidence="8">Monomer.</text>
</comment>
<evidence type="ECO:0000256" key="8">
    <source>
        <dbReference type="HAMAP-Rule" id="MF_00316"/>
    </source>
</evidence>
<dbReference type="NCBIfam" id="TIGR02665">
    <property type="entry name" value="molyb_mobA"/>
    <property type="match status" value="1"/>
</dbReference>
<dbReference type="InterPro" id="IPR013482">
    <property type="entry name" value="Molybde_CF_guanTrfase"/>
</dbReference>
<dbReference type="GO" id="GO:1902758">
    <property type="term" value="P:bis(molybdopterin guanine dinucleotide)molybdenum biosynthetic process"/>
    <property type="evidence" value="ECO:0007669"/>
    <property type="project" value="TreeGrafter"/>
</dbReference>
<dbReference type="eggNOG" id="COG0746">
    <property type="taxonomic scope" value="Bacteria"/>
</dbReference>
<keyword evidence="2 8" id="KW-0808">Transferase</keyword>
<accession>G6F231</accession>
<dbReference type="GO" id="GO:0005737">
    <property type="term" value="C:cytoplasm"/>
    <property type="evidence" value="ECO:0007669"/>
    <property type="project" value="UniProtKB-SubCell"/>
</dbReference>
<evidence type="ECO:0000259" key="9">
    <source>
        <dbReference type="Pfam" id="PF12804"/>
    </source>
</evidence>
<dbReference type="GO" id="GO:0005525">
    <property type="term" value="F:GTP binding"/>
    <property type="evidence" value="ECO:0007669"/>
    <property type="project" value="UniProtKB-UniRule"/>
</dbReference>
<evidence type="ECO:0000256" key="6">
    <source>
        <dbReference type="ARBA" id="ARBA00023134"/>
    </source>
</evidence>
<organism evidence="10 11">
    <name type="scientific">Commensalibacter intestini A911</name>
    <dbReference type="NCBI Taxonomy" id="1088868"/>
    <lineage>
        <taxon>Bacteria</taxon>
        <taxon>Pseudomonadati</taxon>
        <taxon>Pseudomonadota</taxon>
        <taxon>Alphaproteobacteria</taxon>
        <taxon>Acetobacterales</taxon>
        <taxon>Acetobacteraceae</taxon>
    </lineage>
</organism>
<dbReference type="EMBL" id="AGFR01000009">
    <property type="protein sequence ID" value="EHD13485.1"/>
    <property type="molecule type" value="Genomic_DNA"/>
</dbReference>
<dbReference type="PANTHER" id="PTHR19136">
    <property type="entry name" value="MOLYBDENUM COFACTOR GUANYLYLTRANSFERASE"/>
    <property type="match status" value="1"/>
</dbReference>
<feature type="binding site" evidence="8">
    <location>
        <position position="71"/>
    </location>
    <ligand>
        <name>GTP</name>
        <dbReference type="ChEBI" id="CHEBI:37565"/>
    </ligand>
</feature>
<evidence type="ECO:0000256" key="2">
    <source>
        <dbReference type="ARBA" id="ARBA00022679"/>
    </source>
</evidence>
<evidence type="ECO:0000256" key="4">
    <source>
        <dbReference type="ARBA" id="ARBA00022741"/>
    </source>
</evidence>
<gene>
    <name evidence="8" type="primary">mobA</name>
    <name evidence="10" type="ORF">CIN_16770</name>
</gene>
<name>G6F231_9PROT</name>
<evidence type="ECO:0000256" key="3">
    <source>
        <dbReference type="ARBA" id="ARBA00022723"/>
    </source>
</evidence>
<protein>
    <recommendedName>
        <fullName evidence="8">Molybdenum cofactor guanylyltransferase</fullName>
        <shortName evidence="8">MoCo guanylyltransferase</shortName>
        <ecNumber evidence="8">2.7.7.77</ecNumber>
    </recommendedName>
    <alternativeName>
        <fullName evidence="8">GTP:molybdopterin guanylyltransferase</fullName>
    </alternativeName>
    <alternativeName>
        <fullName evidence="8">Mo-MPT guanylyltransferase</fullName>
    </alternativeName>
    <alternativeName>
        <fullName evidence="8">Molybdopterin guanylyltransferase</fullName>
    </alternativeName>
    <alternativeName>
        <fullName evidence="8">Molybdopterin-guanine dinucleotide synthase</fullName>
        <shortName evidence="8">MGD synthase</shortName>
    </alternativeName>
</protein>
<dbReference type="Gene3D" id="3.90.550.10">
    <property type="entry name" value="Spore Coat Polysaccharide Biosynthesis Protein SpsA, Chain A"/>
    <property type="match status" value="1"/>
</dbReference>
<keyword evidence="4 8" id="KW-0547">Nucleotide-binding</keyword>
<keyword evidence="5 8" id="KW-0460">Magnesium</keyword>
<dbReference type="GO" id="GO:0061603">
    <property type="term" value="F:molybdenum cofactor guanylyltransferase activity"/>
    <property type="evidence" value="ECO:0007669"/>
    <property type="project" value="UniProtKB-EC"/>
</dbReference>
<proteinExistence type="inferred from homology"/>
<comment type="catalytic activity">
    <reaction evidence="8">
        <text>Mo-molybdopterin + GTP + H(+) = Mo-molybdopterin guanine dinucleotide + diphosphate</text>
        <dbReference type="Rhea" id="RHEA:34243"/>
        <dbReference type="ChEBI" id="CHEBI:15378"/>
        <dbReference type="ChEBI" id="CHEBI:33019"/>
        <dbReference type="ChEBI" id="CHEBI:37565"/>
        <dbReference type="ChEBI" id="CHEBI:71302"/>
        <dbReference type="ChEBI" id="CHEBI:71310"/>
        <dbReference type="EC" id="2.7.7.77"/>
    </reaction>
</comment>
<evidence type="ECO:0000313" key="10">
    <source>
        <dbReference type="EMBL" id="EHD13485.1"/>
    </source>
</evidence>
<dbReference type="STRING" id="1088868.CIN_16770"/>
<comment type="subcellular location">
    <subcellularLocation>
        <location evidence="8">Cytoplasm</location>
    </subcellularLocation>
</comment>
<comment type="similarity">
    <text evidence="8">Belongs to the MobA family.</text>
</comment>
<dbReference type="Proteomes" id="UP000005939">
    <property type="component" value="Unassembled WGS sequence"/>
</dbReference>
<sequence>MKSKRIITGVILAGGEGRRMGRKNKGLIPFNNLPLIHYVLQQLRPQLDHIIISANEDILTYQGFGFPVVSDQTEWQGKGPLSGILSTSALIPKETDAVLVTPCDTPFLPDNLISTLANALYSQPKYEIAYAATADRIHPSIFLYKPHINSTLSDHLSQEQYSLKSWIFKHNSIKTIFEDEHAFTNMNDMQTLHQNQ</sequence>
<dbReference type="EC" id="2.7.7.77" evidence="8"/>
<feature type="binding site" evidence="8">
    <location>
        <position position="104"/>
    </location>
    <ligand>
        <name>GTP</name>
        <dbReference type="ChEBI" id="CHEBI:37565"/>
    </ligand>
</feature>
<dbReference type="OrthoDB" id="9788394at2"/>
<evidence type="ECO:0000313" key="11">
    <source>
        <dbReference type="Proteomes" id="UP000005939"/>
    </source>
</evidence>
<evidence type="ECO:0000256" key="7">
    <source>
        <dbReference type="ARBA" id="ARBA00023150"/>
    </source>
</evidence>
<comment type="caution">
    <text evidence="8">Lacks conserved residue(s) required for the propagation of feature annotation.</text>
</comment>
<feature type="domain" description="MobA-like NTP transferase" evidence="9">
    <location>
        <begin position="9"/>
        <end position="170"/>
    </location>
</feature>
<dbReference type="GO" id="GO:0046872">
    <property type="term" value="F:metal ion binding"/>
    <property type="evidence" value="ECO:0007669"/>
    <property type="project" value="UniProtKB-KW"/>
</dbReference>
<reference evidence="10 11" key="1">
    <citation type="submission" date="2011-10" db="EMBL/GenBank/DDBJ databases">
        <title>Genome Sequence of Commensalibacter intestini A911, isolated from Drosophila gut.</title>
        <authorList>
            <person name="Lee W.-J."/>
            <person name="Kim E.-K."/>
        </authorList>
    </citation>
    <scope>NUCLEOTIDE SEQUENCE [LARGE SCALE GENOMIC DNA]</scope>
    <source>
        <strain evidence="10 11">A911</strain>
    </source>
</reference>
<keyword evidence="3 8" id="KW-0479">Metal-binding</keyword>
<keyword evidence="1 8" id="KW-0963">Cytoplasm</keyword>
<keyword evidence="7 8" id="KW-0501">Molybdenum cofactor biosynthesis</keyword>
<evidence type="ECO:0000256" key="1">
    <source>
        <dbReference type="ARBA" id="ARBA00022490"/>
    </source>
</evidence>
<feature type="binding site" evidence="8">
    <location>
        <begin position="12"/>
        <end position="14"/>
    </location>
    <ligand>
        <name>GTP</name>
        <dbReference type="ChEBI" id="CHEBI:37565"/>
    </ligand>
</feature>
<dbReference type="AlphaFoldDB" id="G6F231"/>
<comment type="cofactor">
    <cofactor evidence="8">
        <name>Mg(2+)</name>
        <dbReference type="ChEBI" id="CHEBI:18420"/>
    </cofactor>
</comment>
<dbReference type="InterPro" id="IPR029044">
    <property type="entry name" value="Nucleotide-diphossugar_trans"/>
</dbReference>
<dbReference type="SUPFAM" id="SSF53448">
    <property type="entry name" value="Nucleotide-diphospho-sugar transferases"/>
    <property type="match status" value="1"/>
</dbReference>
<evidence type="ECO:0000256" key="5">
    <source>
        <dbReference type="ARBA" id="ARBA00022842"/>
    </source>
</evidence>
<keyword evidence="6 8" id="KW-0342">GTP-binding</keyword>
<dbReference type="InterPro" id="IPR025877">
    <property type="entry name" value="MobA-like_NTP_Trfase"/>
</dbReference>
<dbReference type="Pfam" id="PF12804">
    <property type="entry name" value="NTP_transf_3"/>
    <property type="match status" value="1"/>
</dbReference>
<comment type="caution">
    <text evidence="10">The sequence shown here is derived from an EMBL/GenBank/DDBJ whole genome shotgun (WGS) entry which is preliminary data.</text>
</comment>
<feature type="binding site" evidence="8">
    <location>
        <position position="104"/>
    </location>
    <ligand>
        <name>Mg(2+)</name>
        <dbReference type="ChEBI" id="CHEBI:18420"/>
    </ligand>
</feature>